<dbReference type="GO" id="GO:0052689">
    <property type="term" value="F:carboxylic ester hydrolase activity"/>
    <property type="evidence" value="ECO:0007669"/>
    <property type="project" value="TreeGrafter"/>
</dbReference>
<dbReference type="AlphaFoldDB" id="A0A9P6D6T7"/>
<dbReference type="PROSITE" id="PS00941">
    <property type="entry name" value="CARBOXYLESTERASE_B_2"/>
    <property type="match status" value="1"/>
</dbReference>
<dbReference type="EMBL" id="MU155138">
    <property type="protein sequence ID" value="KAF9485003.1"/>
    <property type="molecule type" value="Genomic_DNA"/>
</dbReference>
<dbReference type="PANTHER" id="PTHR43918">
    <property type="entry name" value="ACETYLCHOLINESTERASE"/>
    <property type="match status" value="1"/>
</dbReference>
<name>A0A9P6D6T7_9AGAR</name>
<keyword evidence="3" id="KW-0732">Signal</keyword>
<dbReference type="OrthoDB" id="408631at2759"/>
<evidence type="ECO:0000256" key="3">
    <source>
        <dbReference type="RuleBase" id="RU361235"/>
    </source>
</evidence>
<keyword evidence="6" id="KW-1185">Reference proteome</keyword>
<dbReference type="SUPFAM" id="SSF53474">
    <property type="entry name" value="alpha/beta-Hydrolases"/>
    <property type="match status" value="1"/>
</dbReference>
<evidence type="ECO:0000313" key="6">
    <source>
        <dbReference type="Proteomes" id="UP000807469"/>
    </source>
</evidence>
<dbReference type="Pfam" id="PF00135">
    <property type="entry name" value="COesterase"/>
    <property type="match status" value="1"/>
</dbReference>
<dbReference type="PANTHER" id="PTHR43918:SF4">
    <property type="entry name" value="CARBOXYLIC ESTER HYDROLASE"/>
    <property type="match status" value="1"/>
</dbReference>
<feature type="signal peptide" evidence="3">
    <location>
        <begin position="1"/>
        <end position="19"/>
    </location>
</feature>
<evidence type="ECO:0000256" key="1">
    <source>
        <dbReference type="ARBA" id="ARBA00005964"/>
    </source>
</evidence>
<accession>A0A9P6D6T7</accession>
<protein>
    <recommendedName>
        <fullName evidence="3">Carboxylic ester hydrolase</fullName>
        <ecNumber evidence="3">3.1.1.-</ecNumber>
    </recommendedName>
</protein>
<dbReference type="InterPro" id="IPR002018">
    <property type="entry name" value="CarbesteraseB"/>
</dbReference>
<dbReference type="InterPro" id="IPR019819">
    <property type="entry name" value="Carboxylesterase_B_CS"/>
</dbReference>
<organism evidence="5 6">
    <name type="scientific">Pholiota conissans</name>
    <dbReference type="NCBI Taxonomy" id="109636"/>
    <lineage>
        <taxon>Eukaryota</taxon>
        <taxon>Fungi</taxon>
        <taxon>Dikarya</taxon>
        <taxon>Basidiomycota</taxon>
        <taxon>Agaricomycotina</taxon>
        <taxon>Agaricomycetes</taxon>
        <taxon>Agaricomycetidae</taxon>
        <taxon>Agaricales</taxon>
        <taxon>Agaricineae</taxon>
        <taxon>Strophariaceae</taxon>
        <taxon>Pholiota</taxon>
    </lineage>
</organism>
<evidence type="ECO:0000256" key="2">
    <source>
        <dbReference type="ARBA" id="ARBA00022801"/>
    </source>
</evidence>
<dbReference type="Proteomes" id="UP000807469">
    <property type="component" value="Unassembled WGS sequence"/>
</dbReference>
<feature type="chain" id="PRO_5040534545" description="Carboxylic ester hydrolase" evidence="3">
    <location>
        <begin position="20"/>
        <end position="541"/>
    </location>
</feature>
<dbReference type="InterPro" id="IPR029058">
    <property type="entry name" value="AB_hydrolase_fold"/>
</dbReference>
<feature type="domain" description="Carboxylesterase type B" evidence="4">
    <location>
        <begin position="31"/>
        <end position="513"/>
    </location>
</feature>
<evidence type="ECO:0000259" key="4">
    <source>
        <dbReference type="Pfam" id="PF00135"/>
    </source>
</evidence>
<sequence length="541" mass="58631">MRQISVSFLFAWAILGAKAATATTVANITGPIVHLNYGSFQGNTTGTLDKFLGMPFAAPPVGNLRFAPPQAPLSFTGIRQATTFGTPCFQQHLTTDNPPISHVSEDCLFINVIKPSNATGRKKLPVLMWIYGGGFEIGDTSFNPGDGVVTRSIALGEPVIYVSANYRASALGFLAGKEVKDAGIGNAGMRDQRFAMEWVQSHIESFGGDPSKVTIWGESAGAISVGLHFVVNNGNPNGLFHAAFMESGSPYHLRDITTFQTQFDQLVADTGCTSALNKITCLRGVPFTNLTAAINLSPDFFGFTSLSLAWQPSVDGEFFCLYAKVPFVSGDCDDEGTIFAMANLNITTNAEFLGYMKSNYFPNISDADLTALGEAYPDDVTQGSPFDTGMMNALTPEYKRLAAIQGDLAFQAPRRFFLKRAMRTQPVYSFLFKRGKFAPNNTVGAAHQSDIPEFYGTGSSPDFIGTDALINFANTHNPNLPKNSKSLLSKFEWPLYASSATHPPLFTFQDPPQVVNITFDTFRVEAMNLINDITLRTGSTV</sequence>
<dbReference type="PROSITE" id="PS00122">
    <property type="entry name" value="CARBOXYLESTERASE_B_1"/>
    <property type="match status" value="1"/>
</dbReference>
<dbReference type="EC" id="3.1.1.-" evidence="3"/>
<gene>
    <name evidence="5" type="ORF">BDN70DRAFT_910367</name>
</gene>
<comment type="caution">
    <text evidence="5">The sequence shown here is derived from an EMBL/GenBank/DDBJ whole genome shotgun (WGS) entry which is preliminary data.</text>
</comment>
<evidence type="ECO:0000313" key="5">
    <source>
        <dbReference type="EMBL" id="KAF9485003.1"/>
    </source>
</evidence>
<proteinExistence type="inferred from homology"/>
<dbReference type="Gene3D" id="3.40.50.1820">
    <property type="entry name" value="alpha/beta hydrolase"/>
    <property type="match status" value="1"/>
</dbReference>
<dbReference type="InterPro" id="IPR019826">
    <property type="entry name" value="Carboxylesterase_B_AS"/>
</dbReference>
<keyword evidence="2 3" id="KW-0378">Hydrolase</keyword>
<reference evidence="5" key="1">
    <citation type="submission" date="2020-11" db="EMBL/GenBank/DDBJ databases">
        <authorList>
            <consortium name="DOE Joint Genome Institute"/>
            <person name="Ahrendt S."/>
            <person name="Riley R."/>
            <person name="Andreopoulos W."/>
            <person name="Labutti K."/>
            <person name="Pangilinan J."/>
            <person name="Ruiz-Duenas F.J."/>
            <person name="Barrasa J.M."/>
            <person name="Sanchez-Garcia M."/>
            <person name="Camarero S."/>
            <person name="Miyauchi S."/>
            <person name="Serrano A."/>
            <person name="Linde D."/>
            <person name="Babiker R."/>
            <person name="Drula E."/>
            <person name="Ayuso-Fernandez I."/>
            <person name="Pacheco R."/>
            <person name="Padilla G."/>
            <person name="Ferreira P."/>
            <person name="Barriuso J."/>
            <person name="Kellner H."/>
            <person name="Castanera R."/>
            <person name="Alfaro M."/>
            <person name="Ramirez L."/>
            <person name="Pisabarro A.G."/>
            <person name="Kuo A."/>
            <person name="Tritt A."/>
            <person name="Lipzen A."/>
            <person name="He G."/>
            <person name="Yan M."/>
            <person name="Ng V."/>
            <person name="Cullen D."/>
            <person name="Martin F."/>
            <person name="Rosso M.-N."/>
            <person name="Henrissat B."/>
            <person name="Hibbett D."/>
            <person name="Martinez A.T."/>
            <person name="Grigoriev I.V."/>
        </authorList>
    </citation>
    <scope>NUCLEOTIDE SEQUENCE</scope>
    <source>
        <strain evidence="5">CIRM-BRFM 674</strain>
    </source>
</reference>
<comment type="similarity">
    <text evidence="1 3">Belongs to the type-B carboxylesterase/lipase family.</text>
</comment>
<dbReference type="InterPro" id="IPR050654">
    <property type="entry name" value="AChE-related_enzymes"/>
</dbReference>